<keyword evidence="7" id="KW-0663">Pyridoxal phosphate</keyword>
<evidence type="ECO:0000313" key="16">
    <source>
        <dbReference type="EMBL" id="CAD6195855.1"/>
    </source>
</evidence>
<dbReference type="PANTHER" id="PTHR13693:SF2">
    <property type="entry name" value="SERINE PALMITOYLTRANSFERASE 1"/>
    <property type="match status" value="1"/>
</dbReference>
<evidence type="ECO:0000256" key="4">
    <source>
        <dbReference type="ARBA" id="ARBA00008392"/>
    </source>
</evidence>
<evidence type="ECO:0000256" key="6">
    <source>
        <dbReference type="ARBA" id="ARBA00022679"/>
    </source>
</evidence>
<keyword evidence="17" id="KW-1185">Reference proteome</keyword>
<organism evidence="16 17">
    <name type="scientific">Caenorhabditis auriculariae</name>
    <dbReference type="NCBI Taxonomy" id="2777116"/>
    <lineage>
        <taxon>Eukaryota</taxon>
        <taxon>Metazoa</taxon>
        <taxon>Ecdysozoa</taxon>
        <taxon>Nematoda</taxon>
        <taxon>Chromadorea</taxon>
        <taxon>Rhabditida</taxon>
        <taxon>Rhabditina</taxon>
        <taxon>Rhabditomorpha</taxon>
        <taxon>Rhabditoidea</taxon>
        <taxon>Rhabditidae</taxon>
        <taxon>Peloderinae</taxon>
        <taxon>Caenorhabditis</taxon>
    </lineage>
</organism>
<keyword evidence="14" id="KW-0472">Membrane</keyword>
<comment type="cofactor">
    <cofactor evidence="1">
        <name>pyridoxal 5'-phosphate</name>
        <dbReference type="ChEBI" id="CHEBI:597326"/>
    </cofactor>
</comment>
<dbReference type="OrthoDB" id="3168162at2759"/>
<keyword evidence="14" id="KW-0812">Transmembrane</keyword>
<feature type="transmembrane region" description="Helical" evidence="14">
    <location>
        <begin position="12"/>
        <end position="32"/>
    </location>
</feature>
<accession>A0A8S1HJF9</accession>
<comment type="caution">
    <text evidence="16">The sequence shown here is derived from an EMBL/GenBank/DDBJ whole genome shotgun (WGS) entry which is preliminary data.</text>
</comment>
<dbReference type="InterPro" id="IPR050087">
    <property type="entry name" value="AON_synthase_class-II"/>
</dbReference>
<dbReference type="GO" id="GO:0004758">
    <property type="term" value="F:serine C-palmitoyltransferase activity"/>
    <property type="evidence" value="ECO:0007669"/>
    <property type="project" value="UniProtKB-EC"/>
</dbReference>
<dbReference type="GO" id="GO:0046512">
    <property type="term" value="P:sphingosine biosynthetic process"/>
    <property type="evidence" value="ECO:0007669"/>
    <property type="project" value="TreeGrafter"/>
</dbReference>
<keyword evidence="8" id="KW-0746">Sphingolipid metabolism</keyword>
<evidence type="ECO:0000256" key="5">
    <source>
        <dbReference type="ARBA" id="ARBA00013220"/>
    </source>
</evidence>
<evidence type="ECO:0000256" key="13">
    <source>
        <dbReference type="ARBA" id="ARBA00042649"/>
    </source>
</evidence>
<dbReference type="Proteomes" id="UP000835052">
    <property type="component" value="Unassembled WGS sequence"/>
</dbReference>
<dbReference type="AlphaFoldDB" id="A0A8S1HJF9"/>
<evidence type="ECO:0000256" key="10">
    <source>
        <dbReference type="ARBA" id="ARBA00023315"/>
    </source>
</evidence>
<dbReference type="PANTHER" id="PTHR13693">
    <property type="entry name" value="CLASS II AMINOTRANSFERASE/8-AMINO-7-OXONONANOATE SYNTHASE"/>
    <property type="match status" value="1"/>
</dbReference>
<keyword evidence="10" id="KW-0012">Acyltransferase</keyword>
<evidence type="ECO:0000256" key="12">
    <source>
        <dbReference type="ARBA" id="ARBA00041765"/>
    </source>
</evidence>
<dbReference type="SUPFAM" id="SSF53383">
    <property type="entry name" value="PLP-dependent transferases"/>
    <property type="match status" value="1"/>
</dbReference>
<keyword evidence="14" id="KW-1133">Transmembrane helix</keyword>
<dbReference type="GO" id="GO:0005783">
    <property type="term" value="C:endoplasmic reticulum"/>
    <property type="evidence" value="ECO:0007669"/>
    <property type="project" value="TreeGrafter"/>
</dbReference>
<proteinExistence type="inferred from homology"/>
<evidence type="ECO:0000256" key="9">
    <source>
        <dbReference type="ARBA" id="ARBA00023098"/>
    </source>
</evidence>
<dbReference type="EMBL" id="CAJGYM010000061">
    <property type="protein sequence ID" value="CAD6195855.1"/>
    <property type="molecule type" value="Genomic_DNA"/>
</dbReference>
<name>A0A8S1HJF9_9PELO</name>
<evidence type="ECO:0000256" key="14">
    <source>
        <dbReference type="SAM" id="Phobius"/>
    </source>
</evidence>
<evidence type="ECO:0000256" key="2">
    <source>
        <dbReference type="ARBA" id="ARBA00004760"/>
    </source>
</evidence>
<evidence type="ECO:0000256" key="3">
    <source>
        <dbReference type="ARBA" id="ARBA00004991"/>
    </source>
</evidence>
<evidence type="ECO:0000313" key="17">
    <source>
        <dbReference type="Proteomes" id="UP000835052"/>
    </source>
</evidence>
<gene>
    <name evidence="16" type="ORF">CAUJ_LOCUS11773</name>
</gene>
<comment type="similarity">
    <text evidence="4">Belongs to the class-II pyridoxal-phosphate-dependent aminotransferase family.</text>
</comment>
<keyword evidence="6" id="KW-0808">Transferase</keyword>
<dbReference type="Pfam" id="PF00155">
    <property type="entry name" value="Aminotran_1_2"/>
    <property type="match status" value="1"/>
</dbReference>
<reference evidence="16" key="1">
    <citation type="submission" date="2020-10" db="EMBL/GenBank/DDBJ databases">
        <authorList>
            <person name="Kikuchi T."/>
        </authorList>
    </citation>
    <scope>NUCLEOTIDE SEQUENCE</scope>
    <source>
        <strain evidence="16">NKZ352</strain>
    </source>
</reference>
<evidence type="ECO:0000259" key="15">
    <source>
        <dbReference type="Pfam" id="PF00155"/>
    </source>
</evidence>
<evidence type="ECO:0000256" key="8">
    <source>
        <dbReference type="ARBA" id="ARBA00022919"/>
    </source>
</evidence>
<comment type="pathway">
    <text evidence="2">Lipid metabolism; sphingolipid metabolism.</text>
</comment>
<protein>
    <recommendedName>
        <fullName evidence="11">Serine palmitoyltransferase 1</fullName>
        <ecNumber evidence="5">2.3.1.50</ecNumber>
    </recommendedName>
    <alternativeName>
        <fullName evidence="12">Long chain base biosynthesis protein 1</fullName>
    </alternativeName>
    <alternativeName>
        <fullName evidence="13">Serine-palmitoyl-CoA transferase 1</fullName>
    </alternativeName>
</protein>
<evidence type="ECO:0000256" key="11">
    <source>
        <dbReference type="ARBA" id="ARBA00041066"/>
    </source>
</evidence>
<dbReference type="InterPro" id="IPR015421">
    <property type="entry name" value="PyrdxlP-dep_Trfase_major"/>
</dbReference>
<evidence type="ECO:0000256" key="7">
    <source>
        <dbReference type="ARBA" id="ARBA00022898"/>
    </source>
</evidence>
<sequence length="318" mass="36106">MVLAVLSGLFETSLLHLTIEGVLLLTVVYLVFRMNRPNKDRSSHRLTEKQKDELIAEWVPDPLVPETPQDHHVLNPRFADGKMTKNVSIEGQTYLNMASSNFLSFIGESRIEERTKQTIFKYGVGSCGPRGFYGTVDVHLDLEAELAKFLHCEEAVLYSYGFATVSSAIPAYAKKGDIIFADEGVNFAIQKGLQASRSRVEFFKHNDMEDLERILKIQEEKDNKDPKKAAKIRRFLVVEGLYVNTADLCPLPKIIEFNGSTRSVCSSTKAGLLESLERQEERNEGALVVWRLFGILKSLTFPFKMKRGIECERKMIHR</sequence>
<dbReference type="GO" id="GO:0030170">
    <property type="term" value="F:pyridoxal phosphate binding"/>
    <property type="evidence" value="ECO:0007669"/>
    <property type="project" value="InterPro"/>
</dbReference>
<keyword evidence="9" id="KW-0443">Lipid metabolism</keyword>
<dbReference type="InterPro" id="IPR015424">
    <property type="entry name" value="PyrdxlP-dep_Trfase"/>
</dbReference>
<dbReference type="EC" id="2.3.1.50" evidence="5"/>
<dbReference type="Gene3D" id="3.40.640.10">
    <property type="entry name" value="Type I PLP-dependent aspartate aminotransferase-like (Major domain)"/>
    <property type="match status" value="1"/>
</dbReference>
<evidence type="ECO:0000256" key="1">
    <source>
        <dbReference type="ARBA" id="ARBA00001933"/>
    </source>
</evidence>
<dbReference type="GO" id="GO:0016020">
    <property type="term" value="C:membrane"/>
    <property type="evidence" value="ECO:0007669"/>
    <property type="project" value="GOC"/>
</dbReference>
<dbReference type="GO" id="GO:0046513">
    <property type="term" value="P:ceramide biosynthetic process"/>
    <property type="evidence" value="ECO:0007669"/>
    <property type="project" value="TreeGrafter"/>
</dbReference>
<comment type="pathway">
    <text evidence="3">Sphingolipid metabolism.</text>
</comment>
<feature type="domain" description="Aminotransferase class I/classII large" evidence="15">
    <location>
        <begin position="95"/>
        <end position="254"/>
    </location>
</feature>
<dbReference type="InterPro" id="IPR004839">
    <property type="entry name" value="Aminotransferase_I/II_large"/>
</dbReference>